<dbReference type="Proteomes" id="UP000001929">
    <property type="component" value="Chromosome"/>
</dbReference>
<dbReference type="EnsemblBacteria" id="ABC23614">
    <property type="protein sequence ID" value="ABC23614"/>
    <property type="gene ID" value="Rru_A2817"/>
</dbReference>
<dbReference type="Pfam" id="PF09361">
    <property type="entry name" value="Phasin_2"/>
    <property type="match status" value="1"/>
</dbReference>
<name>Q2RQI1_RHORT</name>
<dbReference type="InterPro" id="IPR010127">
    <property type="entry name" value="Phasin_subfam-1"/>
</dbReference>
<protein>
    <submittedName>
        <fullName evidence="2">Phasin</fullName>
    </submittedName>
</protein>
<evidence type="ECO:0000313" key="2">
    <source>
        <dbReference type="EMBL" id="ABC23614.1"/>
    </source>
</evidence>
<dbReference type="KEGG" id="rru:Rru_A2817"/>
<dbReference type="AlphaFoldDB" id="Q2RQI1"/>
<sequence length="116" mass="12315">MVNGYEDIVKFNKDNLDAAVTAGSTFAKGVEELSREYFGFAAKSFDSVLEAGKALASVKSPAEAAALQTKLIRDNWEAALVQSRKVSEMSTVLLKGAFEPVTTRAKAALNTVAKAA</sequence>
<dbReference type="EMBL" id="CP000230">
    <property type="protein sequence ID" value="ABC23614.1"/>
    <property type="molecule type" value="Genomic_DNA"/>
</dbReference>
<evidence type="ECO:0000259" key="1">
    <source>
        <dbReference type="Pfam" id="PF09361"/>
    </source>
</evidence>
<accession>Q2RQI1</accession>
<organism evidence="2 3">
    <name type="scientific">Rhodospirillum rubrum (strain ATCC 11170 / ATH 1.1.1 / DSM 467 / LMG 4362 / NCIMB 8255 / S1)</name>
    <dbReference type="NCBI Taxonomy" id="269796"/>
    <lineage>
        <taxon>Bacteria</taxon>
        <taxon>Pseudomonadati</taxon>
        <taxon>Pseudomonadota</taxon>
        <taxon>Alphaproteobacteria</taxon>
        <taxon>Rhodospirillales</taxon>
        <taxon>Rhodospirillaceae</taxon>
        <taxon>Rhodospirillum</taxon>
    </lineage>
</organism>
<proteinExistence type="predicted"/>
<evidence type="ECO:0000313" key="3">
    <source>
        <dbReference type="Proteomes" id="UP000001929"/>
    </source>
</evidence>
<keyword evidence="3" id="KW-1185">Reference proteome</keyword>
<feature type="domain" description="Phasin" evidence="1">
    <location>
        <begin position="6"/>
        <end position="104"/>
    </location>
</feature>
<dbReference type="PhylomeDB" id="Q2RQI1"/>
<dbReference type="InterPro" id="IPR018968">
    <property type="entry name" value="Phasin"/>
</dbReference>
<dbReference type="PATRIC" id="fig|269796.9.peg.2923"/>
<dbReference type="NCBIfam" id="TIGR01841">
    <property type="entry name" value="phasin"/>
    <property type="match status" value="1"/>
</dbReference>
<dbReference type="RefSeq" id="WP_011390444.1">
    <property type="nucleotide sequence ID" value="NC_007643.1"/>
</dbReference>
<gene>
    <name evidence="2" type="ordered locus">Rru_A2817</name>
</gene>
<reference evidence="2 3" key="1">
    <citation type="journal article" date="2011" name="Stand. Genomic Sci.">
        <title>Complete genome sequence of Rhodospirillum rubrum type strain (S1).</title>
        <authorList>
            <person name="Munk A.C."/>
            <person name="Copeland A."/>
            <person name="Lucas S."/>
            <person name="Lapidus A."/>
            <person name="Del Rio T.G."/>
            <person name="Barry K."/>
            <person name="Detter J.C."/>
            <person name="Hammon N."/>
            <person name="Israni S."/>
            <person name="Pitluck S."/>
            <person name="Brettin T."/>
            <person name="Bruce D."/>
            <person name="Han C."/>
            <person name="Tapia R."/>
            <person name="Gilna P."/>
            <person name="Schmutz J."/>
            <person name="Larimer F."/>
            <person name="Land M."/>
            <person name="Kyrpides N.C."/>
            <person name="Mavromatis K."/>
            <person name="Richardson P."/>
            <person name="Rohde M."/>
            <person name="Goker M."/>
            <person name="Klenk H.P."/>
            <person name="Zhang Y."/>
            <person name="Roberts G.P."/>
            <person name="Reslewic S."/>
            <person name="Schwartz D.C."/>
        </authorList>
    </citation>
    <scope>NUCLEOTIDE SEQUENCE [LARGE SCALE GENOMIC DNA]</scope>
    <source>
        <strain evidence="3">ATCC 11170 / ATH 1.1.1 / DSM 467 / LMG 4362 / NCIMB 8255 / S1</strain>
    </source>
</reference>
<dbReference type="eggNOG" id="COG5490">
    <property type="taxonomic scope" value="Bacteria"/>
</dbReference>
<dbReference type="STRING" id="269796.Rru_A2817"/>
<dbReference type="HOGENOM" id="CLU_169002_0_0_5"/>